<sequence length="83" mass="9290">MAKHTILMQTAQVQKLIDFFDGYTDDKIASCHFEGKKGIKATFSVESELDAEATASHLKNLFKATPAGKVLYFSIQPDTFFKK</sequence>
<keyword evidence="2" id="KW-1185">Reference proteome</keyword>
<dbReference type="OrthoDB" id="1643929at2"/>
<organism evidence="1 2">
    <name type="scientific">Sharpea azabuensis</name>
    <dbReference type="NCBI Taxonomy" id="322505"/>
    <lineage>
        <taxon>Bacteria</taxon>
        <taxon>Bacillati</taxon>
        <taxon>Bacillota</taxon>
        <taxon>Erysipelotrichia</taxon>
        <taxon>Erysipelotrichales</taxon>
        <taxon>Coprobacillaceae</taxon>
        <taxon>Sharpea</taxon>
    </lineage>
</organism>
<dbReference type="GeneID" id="54120747"/>
<dbReference type="EMBL" id="FNYK01000006">
    <property type="protein sequence ID" value="SEI48774.1"/>
    <property type="molecule type" value="Genomic_DNA"/>
</dbReference>
<dbReference type="eggNOG" id="ENOG5032RZE">
    <property type="taxonomic scope" value="Bacteria"/>
</dbReference>
<evidence type="ECO:0000313" key="1">
    <source>
        <dbReference type="EMBL" id="SEI48774.1"/>
    </source>
</evidence>
<proteinExistence type="predicted"/>
<dbReference type="RefSeq" id="WP_033163353.1">
    <property type="nucleotide sequence ID" value="NZ_CACVPP010000013.1"/>
</dbReference>
<name>A0A1H6R6D7_9FIRM</name>
<reference evidence="2" key="1">
    <citation type="submission" date="2016-10" db="EMBL/GenBank/DDBJ databases">
        <authorList>
            <person name="Varghese N."/>
        </authorList>
    </citation>
    <scope>NUCLEOTIDE SEQUENCE [LARGE SCALE GENOMIC DNA]</scope>
    <source>
        <strain evidence="2">DSM 20406</strain>
    </source>
</reference>
<dbReference type="STRING" id="322505.SAMN04487836_1532"/>
<protein>
    <submittedName>
        <fullName evidence="1">Uncharacterized protein</fullName>
    </submittedName>
</protein>
<gene>
    <name evidence="1" type="ORF">SAMN04487834_100614</name>
</gene>
<dbReference type="AlphaFoldDB" id="A0A1H6R6D7"/>
<dbReference type="Proteomes" id="UP000183028">
    <property type="component" value="Unassembled WGS sequence"/>
</dbReference>
<evidence type="ECO:0000313" key="2">
    <source>
        <dbReference type="Proteomes" id="UP000183028"/>
    </source>
</evidence>
<accession>A0A1H6R6D7</accession>